<feature type="transmembrane region" description="Helical" evidence="7">
    <location>
        <begin position="173"/>
        <end position="194"/>
    </location>
</feature>
<feature type="transmembrane region" description="Helical" evidence="7">
    <location>
        <begin position="6"/>
        <end position="29"/>
    </location>
</feature>
<feature type="transmembrane region" description="Helical" evidence="7">
    <location>
        <begin position="105"/>
        <end position="126"/>
    </location>
</feature>
<evidence type="ECO:0000256" key="1">
    <source>
        <dbReference type="ARBA" id="ARBA00004651"/>
    </source>
</evidence>
<gene>
    <name evidence="8" type="ORF">FUA23_18735</name>
</gene>
<dbReference type="InterPro" id="IPR002771">
    <property type="entry name" value="Multi_antbiot-R_MarC"/>
</dbReference>
<dbReference type="EMBL" id="VOXD01000036">
    <property type="protein sequence ID" value="TXF87130.1"/>
    <property type="molecule type" value="Genomic_DNA"/>
</dbReference>
<protein>
    <recommendedName>
        <fullName evidence="7">UPF0056 membrane protein</fullName>
    </recommendedName>
</protein>
<dbReference type="GO" id="GO:0005886">
    <property type="term" value="C:plasma membrane"/>
    <property type="evidence" value="ECO:0007669"/>
    <property type="project" value="UniProtKB-SubCell"/>
</dbReference>
<comment type="similarity">
    <text evidence="2 7">Belongs to the UPF0056 (MarC) family.</text>
</comment>
<dbReference type="Pfam" id="PF01914">
    <property type="entry name" value="MarC"/>
    <property type="match status" value="1"/>
</dbReference>
<evidence type="ECO:0000256" key="2">
    <source>
        <dbReference type="ARBA" id="ARBA00009784"/>
    </source>
</evidence>
<feature type="transmembrane region" description="Helical" evidence="7">
    <location>
        <begin position="72"/>
        <end position="93"/>
    </location>
</feature>
<keyword evidence="6 7" id="KW-0472">Membrane</keyword>
<accession>A0A5C7FCD0</accession>
<dbReference type="Proteomes" id="UP000321907">
    <property type="component" value="Unassembled WGS sequence"/>
</dbReference>
<comment type="subcellular location">
    <subcellularLocation>
        <location evidence="1 7">Cell membrane</location>
        <topology evidence="1 7">Multi-pass membrane protein</topology>
    </subcellularLocation>
</comment>
<comment type="caution">
    <text evidence="8">The sequence shown here is derived from an EMBL/GenBank/DDBJ whole genome shotgun (WGS) entry which is preliminary data.</text>
</comment>
<dbReference type="AlphaFoldDB" id="A0A5C7FCD0"/>
<proteinExistence type="inferred from homology"/>
<dbReference type="NCBIfam" id="TIGR00427">
    <property type="entry name" value="NAAT family transporter"/>
    <property type="match status" value="1"/>
</dbReference>
<keyword evidence="3" id="KW-1003">Cell membrane</keyword>
<organism evidence="8 9">
    <name type="scientific">Neolewinella aurantiaca</name>
    <dbReference type="NCBI Taxonomy" id="2602767"/>
    <lineage>
        <taxon>Bacteria</taxon>
        <taxon>Pseudomonadati</taxon>
        <taxon>Bacteroidota</taxon>
        <taxon>Saprospiria</taxon>
        <taxon>Saprospirales</taxon>
        <taxon>Lewinellaceae</taxon>
        <taxon>Neolewinella</taxon>
    </lineage>
</organism>
<dbReference type="PANTHER" id="PTHR33508:SF10">
    <property type="entry name" value="UPF0056 INNER MEMBRANE PROTEIN YHGN"/>
    <property type="match status" value="1"/>
</dbReference>
<evidence type="ECO:0000256" key="4">
    <source>
        <dbReference type="ARBA" id="ARBA00022692"/>
    </source>
</evidence>
<evidence type="ECO:0000256" key="7">
    <source>
        <dbReference type="RuleBase" id="RU362048"/>
    </source>
</evidence>
<evidence type="ECO:0000256" key="6">
    <source>
        <dbReference type="ARBA" id="ARBA00023136"/>
    </source>
</evidence>
<feature type="transmembrane region" description="Helical" evidence="7">
    <location>
        <begin position="138"/>
        <end position="161"/>
    </location>
</feature>
<keyword evidence="5 7" id="KW-1133">Transmembrane helix</keyword>
<dbReference type="OrthoDB" id="21094at2"/>
<keyword evidence="4 7" id="KW-0812">Transmembrane</keyword>
<evidence type="ECO:0000256" key="5">
    <source>
        <dbReference type="ARBA" id="ARBA00022989"/>
    </source>
</evidence>
<evidence type="ECO:0000313" key="9">
    <source>
        <dbReference type="Proteomes" id="UP000321907"/>
    </source>
</evidence>
<keyword evidence="9" id="KW-1185">Reference proteome</keyword>
<name>A0A5C7FCD0_9BACT</name>
<feature type="transmembrane region" description="Helical" evidence="7">
    <location>
        <begin position="41"/>
        <end position="66"/>
    </location>
</feature>
<evidence type="ECO:0000313" key="8">
    <source>
        <dbReference type="EMBL" id="TXF87130.1"/>
    </source>
</evidence>
<reference evidence="8 9" key="1">
    <citation type="submission" date="2019-08" db="EMBL/GenBank/DDBJ databases">
        <title>Lewinella sp. strain SSH13 Genome sequencing and assembly.</title>
        <authorList>
            <person name="Kim I."/>
        </authorList>
    </citation>
    <scope>NUCLEOTIDE SEQUENCE [LARGE SCALE GENOMIC DNA]</scope>
    <source>
        <strain evidence="8 9">SSH13</strain>
    </source>
</reference>
<sequence>MEFSILSTALLLFFILDPLGNIPLVLTLLKDMDKARRQKIVIRECLIGLVILVMFLFGGETFLNVFHLETEAVRIAGGLIFLLIGLKMVFPSADAPLFPADEEPLIVPIALPMIAGPSALATLLVLSHNHPDEQMGLLYSLLLAWGISTALLFSAPLLYRVLRKKGLVAMERLMGMLLLILSVQMFIDGIRGVMG</sequence>
<dbReference type="PANTHER" id="PTHR33508">
    <property type="entry name" value="UPF0056 MEMBRANE PROTEIN YHCE"/>
    <property type="match status" value="1"/>
</dbReference>
<dbReference type="RefSeq" id="WP_147932302.1">
    <property type="nucleotide sequence ID" value="NZ_VOXD01000036.1"/>
</dbReference>
<evidence type="ECO:0000256" key="3">
    <source>
        <dbReference type="ARBA" id="ARBA00022475"/>
    </source>
</evidence>